<feature type="domain" description="Reverse transcriptase" evidence="1">
    <location>
        <begin position="6"/>
        <end position="81"/>
    </location>
</feature>
<dbReference type="EMBL" id="QJKJ01011991">
    <property type="protein sequence ID" value="RDX69722.1"/>
    <property type="molecule type" value="Genomic_DNA"/>
</dbReference>
<reference evidence="2" key="1">
    <citation type="submission" date="2018-05" db="EMBL/GenBank/DDBJ databases">
        <title>Draft genome of Mucuna pruriens seed.</title>
        <authorList>
            <person name="Nnadi N.E."/>
            <person name="Vos R."/>
            <person name="Hasami M.H."/>
            <person name="Devisetty U.K."/>
            <person name="Aguiy J.C."/>
        </authorList>
    </citation>
    <scope>NUCLEOTIDE SEQUENCE [LARGE SCALE GENOMIC DNA]</scope>
    <source>
        <strain evidence="2">JCA_2017</strain>
    </source>
</reference>
<dbReference type="OrthoDB" id="101614at2759"/>
<evidence type="ECO:0000313" key="2">
    <source>
        <dbReference type="EMBL" id="RDX69722.1"/>
    </source>
</evidence>
<accession>A0A371EUJ5</accession>
<evidence type="ECO:0000259" key="1">
    <source>
        <dbReference type="Pfam" id="PF00078"/>
    </source>
</evidence>
<dbReference type="InterPro" id="IPR043128">
    <property type="entry name" value="Rev_trsase/Diguanyl_cyclase"/>
</dbReference>
<protein>
    <submittedName>
        <fullName evidence="2">Retrovirus-related Pol polyprotein</fullName>
    </submittedName>
</protein>
<gene>
    <name evidence="2" type="primary">pol</name>
    <name evidence="2" type="ORF">CR513_51129</name>
</gene>
<feature type="non-terminal residue" evidence="2">
    <location>
        <position position="1"/>
    </location>
</feature>
<dbReference type="CDD" id="cd01647">
    <property type="entry name" value="RT_LTR"/>
    <property type="match status" value="1"/>
</dbReference>
<dbReference type="InterPro" id="IPR043502">
    <property type="entry name" value="DNA/RNA_pol_sf"/>
</dbReference>
<dbReference type="AlphaFoldDB" id="A0A371EUJ5"/>
<name>A0A371EUJ5_MUCPR</name>
<dbReference type="PANTHER" id="PTHR24559">
    <property type="entry name" value="TRANSPOSON TY3-I GAG-POL POLYPROTEIN"/>
    <property type="match status" value="1"/>
</dbReference>
<dbReference type="SUPFAM" id="SSF56672">
    <property type="entry name" value="DNA/RNA polymerases"/>
    <property type="match status" value="1"/>
</dbReference>
<dbReference type="InterPro" id="IPR053134">
    <property type="entry name" value="RNA-dir_DNA_polymerase"/>
</dbReference>
<dbReference type="Pfam" id="PF00078">
    <property type="entry name" value="RVT_1"/>
    <property type="match status" value="1"/>
</dbReference>
<evidence type="ECO:0000313" key="3">
    <source>
        <dbReference type="Proteomes" id="UP000257109"/>
    </source>
</evidence>
<dbReference type="PANTHER" id="PTHR24559:SF457">
    <property type="entry name" value="RNA-DIRECTED DNA POLYMERASE HOMOLOG"/>
    <property type="match status" value="1"/>
</dbReference>
<organism evidence="2 3">
    <name type="scientific">Mucuna pruriens</name>
    <name type="common">Velvet bean</name>
    <name type="synonym">Dolichos pruriens</name>
    <dbReference type="NCBI Taxonomy" id="157652"/>
    <lineage>
        <taxon>Eukaryota</taxon>
        <taxon>Viridiplantae</taxon>
        <taxon>Streptophyta</taxon>
        <taxon>Embryophyta</taxon>
        <taxon>Tracheophyta</taxon>
        <taxon>Spermatophyta</taxon>
        <taxon>Magnoliopsida</taxon>
        <taxon>eudicotyledons</taxon>
        <taxon>Gunneridae</taxon>
        <taxon>Pentapetalae</taxon>
        <taxon>rosids</taxon>
        <taxon>fabids</taxon>
        <taxon>Fabales</taxon>
        <taxon>Fabaceae</taxon>
        <taxon>Papilionoideae</taxon>
        <taxon>50 kb inversion clade</taxon>
        <taxon>NPAAA clade</taxon>
        <taxon>indigoferoid/millettioid clade</taxon>
        <taxon>Phaseoleae</taxon>
        <taxon>Mucuna</taxon>
    </lineage>
</organism>
<keyword evidence="3" id="KW-1185">Reference proteome</keyword>
<proteinExistence type="predicted"/>
<dbReference type="InterPro" id="IPR000477">
    <property type="entry name" value="RT_dom"/>
</dbReference>
<sequence>MLVRLKNVGATYQKAMVTLFCDMMHKEIEVYVDDMISKSKTSEQHVEDLRKLFVRLRKYKLRLNPAKCTFGMKSGKLVGFMVDPDKVKAIREMPTSRTKLEVRGFLRRINYITWFISQLTTTCSLMYYLL</sequence>
<dbReference type="Gene3D" id="3.30.70.270">
    <property type="match status" value="2"/>
</dbReference>
<dbReference type="Proteomes" id="UP000257109">
    <property type="component" value="Unassembled WGS sequence"/>
</dbReference>
<comment type="caution">
    <text evidence="2">The sequence shown here is derived from an EMBL/GenBank/DDBJ whole genome shotgun (WGS) entry which is preliminary data.</text>
</comment>